<feature type="region of interest" description="Disordered" evidence="1">
    <location>
        <begin position="36"/>
        <end position="57"/>
    </location>
</feature>
<reference evidence="3" key="1">
    <citation type="submission" date="2021-02" db="EMBL/GenBank/DDBJ databases">
        <title>The CRISPR/cas machinery reduction and long-range gene transfer in the hot spring cyanobacterium Synechococcus.</title>
        <authorList>
            <person name="Dvorak P."/>
            <person name="Jahodarova E."/>
            <person name="Hasler P."/>
            <person name="Poulickova A."/>
        </authorList>
    </citation>
    <scope>NUCLEOTIDE SEQUENCE</scope>
    <source>
        <strain evidence="3">Rupite</strain>
    </source>
</reference>
<feature type="signal peptide" evidence="2">
    <location>
        <begin position="1"/>
        <end position="26"/>
    </location>
</feature>
<organism evidence="3 4">
    <name type="scientific">Thermostichus vulcanus str. 'Rupite'</name>
    <dbReference type="NCBI Taxonomy" id="2813851"/>
    <lineage>
        <taxon>Bacteria</taxon>
        <taxon>Bacillati</taxon>
        <taxon>Cyanobacteriota</taxon>
        <taxon>Cyanophyceae</taxon>
        <taxon>Thermostichales</taxon>
        <taxon>Thermostichaceae</taxon>
        <taxon>Thermostichus</taxon>
    </lineage>
</organism>
<keyword evidence="2" id="KW-0732">Signal</keyword>
<evidence type="ECO:0000256" key="2">
    <source>
        <dbReference type="SAM" id="SignalP"/>
    </source>
</evidence>
<gene>
    <name evidence="3" type="ORF">JX360_00750</name>
</gene>
<dbReference type="RefSeq" id="WP_244348441.1">
    <property type="nucleotide sequence ID" value="NZ_JAFIRA010000001.1"/>
</dbReference>
<name>A0ABT0C6P4_THEVL</name>
<dbReference type="EMBL" id="JAFIRA010000001">
    <property type="protein sequence ID" value="MCJ2541445.1"/>
    <property type="molecule type" value="Genomic_DNA"/>
</dbReference>
<keyword evidence="4" id="KW-1185">Reference proteome</keyword>
<protein>
    <submittedName>
        <fullName evidence="3">Uncharacterized protein</fullName>
    </submittedName>
</protein>
<dbReference type="Proteomes" id="UP000830835">
    <property type="component" value="Unassembled WGS sequence"/>
</dbReference>
<proteinExistence type="predicted"/>
<evidence type="ECO:0000256" key="1">
    <source>
        <dbReference type="SAM" id="MobiDB-lite"/>
    </source>
</evidence>
<sequence>MDTSGCAKWMQLATGLAAIGCMGSLAACRATPAPISPEGAQLQDSEDPTHPPLRRHISKDGTRFEASLGDARALPAQFPAHLHLPQSSVVSSGHIRDREGGMTSLILQTSLPVQEISTYYRRSLWGRGWEILSDVEQPDGIRTLVFESPQRPQQMPQQVVIQVGSPRQGPDQTEQRDILILLSTVPAGDYDPSDGNQGDNFPVKGRSKTPPSPPP</sequence>
<comment type="caution">
    <text evidence="3">The sequence shown here is derived from an EMBL/GenBank/DDBJ whole genome shotgun (WGS) entry which is preliminary data.</text>
</comment>
<feature type="chain" id="PRO_5046668236" evidence="2">
    <location>
        <begin position="27"/>
        <end position="215"/>
    </location>
</feature>
<evidence type="ECO:0000313" key="3">
    <source>
        <dbReference type="EMBL" id="MCJ2541445.1"/>
    </source>
</evidence>
<accession>A0ABT0C6P4</accession>
<feature type="region of interest" description="Disordered" evidence="1">
    <location>
        <begin position="183"/>
        <end position="215"/>
    </location>
</feature>
<evidence type="ECO:0000313" key="4">
    <source>
        <dbReference type="Proteomes" id="UP000830835"/>
    </source>
</evidence>